<organism evidence="2">
    <name type="scientific">Nothobranchius rachovii</name>
    <name type="common">bluefin notho</name>
    <dbReference type="NCBI Taxonomy" id="451742"/>
    <lineage>
        <taxon>Eukaryota</taxon>
        <taxon>Metazoa</taxon>
        <taxon>Chordata</taxon>
        <taxon>Craniata</taxon>
        <taxon>Vertebrata</taxon>
        <taxon>Euteleostomi</taxon>
        <taxon>Actinopterygii</taxon>
        <taxon>Neopterygii</taxon>
        <taxon>Teleostei</taxon>
        <taxon>Neoteleostei</taxon>
        <taxon>Acanthomorphata</taxon>
        <taxon>Ovalentaria</taxon>
        <taxon>Atherinomorphae</taxon>
        <taxon>Cyprinodontiformes</taxon>
        <taxon>Nothobranchiidae</taxon>
        <taxon>Nothobranchius</taxon>
    </lineage>
</organism>
<feature type="non-terminal residue" evidence="2">
    <location>
        <position position="1"/>
    </location>
</feature>
<keyword evidence="1" id="KW-1133">Transmembrane helix</keyword>
<reference evidence="2" key="1">
    <citation type="submission" date="2016-05" db="EMBL/GenBank/DDBJ databases">
        <authorList>
            <person name="Lavstsen T."/>
            <person name="Jespersen J.S."/>
        </authorList>
    </citation>
    <scope>NUCLEOTIDE SEQUENCE</scope>
    <source>
        <tissue evidence="2">Brain</tissue>
    </source>
</reference>
<keyword evidence="1" id="KW-0812">Transmembrane</keyword>
<protein>
    <submittedName>
        <fullName evidence="2">Uncharacterized protein</fullName>
    </submittedName>
</protein>
<reference evidence="2" key="2">
    <citation type="submission" date="2016-06" db="EMBL/GenBank/DDBJ databases">
        <title>The genome of a short-lived fish provides insights into sex chromosome evolution and the genetic control of aging.</title>
        <authorList>
            <person name="Reichwald K."/>
            <person name="Felder M."/>
            <person name="Petzold A."/>
            <person name="Koch P."/>
            <person name="Groth M."/>
            <person name="Platzer M."/>
        </authorList>
    </citation>
    <scope>NUCLEOTIDE SEQUENCE</scope>
    <source>
        <tissue evidence="2">Brain</tissue>
    </source>
</reference>
<evidence type="ECO:0000256" key="1">
    <source>
        <dbReference type="SAM" id="Phobius"/>
    </source>
</evidence>
<evidence type="ECO:0000313" key="2">
    <source>
        <dbReference type="EMBL" id="SBR77545.1"/>
    </source>
</evidence>
<name>A0A1A8P871_9TELE</name>
<feature type="transmembrane region" description="Helical" evidence="1">
    <location>
        <begin position="70"/>
        <end position="93"/>
    </location>
</feature>
<keyword evidence="1" id="KW-0472">Membrane</keyword>
<dbReference type="EMBL" id="HAEH01005830">
    <property type="protein sequence ID" value="SBR77545.1"/>
    <property type="molecule type" value="Transcribed_RNA"/>
</dbReference>
<accession>A0A1A8P871</accession>
<gene>
    <name evidence="2" type="primary">Nfu_g_1_005858</name>
</gene>
<feature type="non-terminal residue" evidence="2">
    <location>
        <position position="115"/>
    </location>
</feature>
<dbReference type="AlphaFoldDB" id="A0A1A8P871"/>
<sequence>FSQCLENGLMMFYNKKELYSYSKRLSLYVYKNKNKQKYSRQMLQNLPCILIHILKTPTQSHYYTTMTGGLYFSMIFILLCNQIRGAPLSVFVVKTKTLYIRVLERFYIRLQSKKE</sequence>
<proteinExistence type="predicted"/>